<dbReference type="SMART" id="SM00829">
    <property type="entry name" value="PKS_ER"/>
    <property type="match status" value="1"/>
</dbReference>
<dbReference type="InterPro" id="IPR036291">
    <property type="entry name" value="NAD(P)-bd_dom_sf"/>
</dbReference>
<reference evidence="4" key="1">
    <citation type="journal article" date="2019" name="Int. J. Syst. Evol. Microbiol.">
        <title>The Global Catalogue of Microorganisms (GCM) 10K type strain sequencing project: providing services to taxonomists for standard genome sequencing and annotation.</title>
        <authorList>
            <consortium name="The Broad Institute Genomics Platform"/>
            <consortium name="The Broad Institute Genome Sequencing Center for Infectious Disease"/>
            <person name="Wu L."/>
            <person name="Ma J."/>
        </authorList>
    </citation>
    <scope>NUCLEOTIDE SEQUENCE [LARGE SCALE GENOMIC DNA]</scope>
    <source>
        <strain evidence="4">JCM 13002</strain>
    </source>
</reference>
<dbReference type="Pfam" id="PF08240">
    <property type="entry name" value="ADH_N"/>
    <property type="match status" value="1"/>
</dbReference>
<dbReference type="CDD" id="cd05289">
    <property type="entry name" value="MDR_like_2"/>
    <property type="match status" value="1"/>
</dbReference>
<sequence length="309" mass="31624">MRAIVQQSFGTPDVLVPAEAVRPVAGPGEVLVRVHAASVNPVDAHVRAGALPMLGEPPFVLGWDVSGVVEEVAPDVTRFRVGDEVFGMPCFPRPAGAYAEYVAAPAGHLVRKPAGLDHVRAAALPLAGLTAWQALVGTAGLREGMRVLVHGAGGGVGHLAVQIARARGAEVLATASAAKHDFVRSLGADRVIDYRAGDFAAGLGGLDVVLDGVGGYGRRSLPLLAEDGMLITLIERNSPELTAAAAAAGRRLAGPAVAPDAAGLAALAELAGQGRLRPHVQHVLPLEEAAKAHALIESRGTRGKIVLTV</sequence>
<evidence type="ECO:0000256" key="1">
    <source>
        <dbReference type="ARBA" id="ARBA00023002"/>
    </source>
</evidence>
<evidence type="ECO:0000313" key="4">
    <source>
        <dbReference type="Proteomes" id="UP001499987"/>
    </source>
</evidence>
<dbReference type="Proteomes" id="UP001499987">
    <property type="component" value="Unassembled WGS sequence"/>
</dbReference>
<dbReference type="RefSeq" id="WP_344622873.1">
    <property type="nucleotide sequence ID" value="NZ_BAAALD010000010.1"/>
</dbReference>
<keyword evidence="1" id="KW-0560">Oxidoreductase</keyword>
<dbReference type="PANTHER" id="PTHR11695">
    <property type="entry name" value="ALCOHOL DEHYDROGENASE RELATED"/>
    <property type="match status" value="1"/>
</dbReference>
<dbReference type="Gene3D" id="3.40.50.720">
    <property type="entry name" value="NAD(P)-binding Rossmann-like Domain"/>
    <property type="match status" value="1"/>
</dbReference>
<dbReference type="Pfam" id="PF13602">
    <property type="entry name" value="ADH_zinc_N_2"/>
    <property type="match status" value="1"/>
</dbReference>
<dbReference type="InterPro" id="IPR011032">
    <property type="entry name" value="GroES-like_sf"/>
</dbReference>
<name>A0ABP4DWE8_9ACTN</name>
<dbReference type="InterPro" id="IPR013154">
    <property type="entry name" value="ADH-like_N"/>
</dbReference>
<dbReference type="InterPro" id="IPR020843">
    <property type="entry name" value="ER"/>
</dbReference>
<dbReference type="PROSITE" id="PS01162">
    <property type="entry name" value="QOR_ZETA_CRYSTAL"/>
    <property type="match status" value="1"/>
</dbReference>
<dbReference type="EMBL" id="BAAALD010000010">
    <property type="protein sequence ID" value="GAA1075543.1"/>
    <property type="molecule type" value="Genomic_DNA"/>
</dbReference>
<dbReference type="Gene3D" id="3.90.180.10">
    <property type="entry name" value="Medium-chain alcohol dehydrogenases, catalytic domain"/>
    <property type="match status" value="1"/>
</dbReference>
<dbReference type="PANTHER" id="PTHR11695:SF294">
    <property type="entry name" value="RETICULON-4-INTERACTING PROTEIN 1, MITOCHONDRIAL"/>
    <property type="match status" value="1"/>
</dbReference>
<dbReference type="InterPro" id="IPR002364">
    <property type="entry name" value="Quin_OxRdtase/zeta-crystal_CS"/>
</dbReference>
<protein>
    <submittedName>
        <fullName evidence="3">NADP-dependent oxidoreductase</fullName>
    </submittedName>
</protein>
<dbReference type="SUPFAM" id="SSF50129">
    <property type="entry name" value="GroES-like"/>
    <property type="match status" value="1"/>
</dbReference>
<keyword evidence="4" id="KW-1185">Reference proteome</keyword>
<dbReference type="InterPro" id="IPR050700">
    <property type="entry name" value="YIM1/Zinc_Alcohol_DH_Fams"/>
</dbReference>
<gene>
    <name evidence="3" type="ORF">GCM10009663_15850</name>
</gene>
<accession>A0ABP4DWE8</accession>
<dbReference type="SUPFAM" id="SSF51735">
    <property type="entry name" value="NAD(P)-binding Rossmann-fold domains"/>
    <property type="match status" value="1"/>
</dbReference>
<feature type="domain" description="Enoyl reductase (ER)" evidence="2">
    <location>
        <begin position="10"/>
        <end position="307"/>
    </location>
</feature>
<evidence type="ECO:0000313" key="3">
    <source>
        <dbReference type="EMBL" id="GAA1075543.1"/>
    </source>
</evidence>
<organism evidence="3 4">
    <name type="scientific">Kitasatospora arboriphila</name>
    <dbReference type="NCBI Taxonomy" id="258052"/>
    <lineage>
        <taxon>Bacteria</taxon>
        <taxon>Bacillati</taxon>
        <taxon>Actinomycetota</taxon>
        <taxon>Actinomycetes</taxon>
        <taxon>Kitasatosporales</taxon>
        <taxon>Streptomycetaceae</taxon>
        <taxon>Kitasatospora</taxon>
    </lineage>
</organism>
<proteinExistence type="predicted"/>
<comment type="caution">
    <text evidence="3">The sequence shown here is derived from an EMBL/GenBank/DDBJ whole genome shotgun (WGS) entry which is preliminary data.</text>
</comment>
<evidence type="ECO:0000259" key="2">
    <source>
        <dbReference type="SMART" id="SM00829"/>
    </source>
</evidence>